<dbReference type="Pfam" id="PF00436">
    <property type="entry name" value="SSB"/>
    <property type="match status" value="1"/>
</dbReference>
<dbReference type="Gene3D" id="2.40.50.140">
    <property type="entry name" value="Nucleic acid-binding proteins"/>
    <property type="match status" value="1"/>
</dbReference>
<dbReference type="PROSITE" id="PS50935">
    <property type="entry name" value="SSB"/>
    <property type="match status" value="1"/>
</dbReference>
<reference evidence="4 5" key="1">
    <citation type="submission" date="2017-12" db="EMBL/GenBank/DDBJ databases">
        <title>Genome sequence of the active heterotrophic nitrifier-denitrifier, Cupriavidus pauculus UM1.</title>
        <authorList>
            <person name="Putonti C."/>
            <person name="Castignetti D."/>
        </authorList>
    </citation>
    <scope>NUCLEOTIDE SEQUENCE [LARGE SCALE GENOMIC DNA]</scope>
    <source>
        <strain evidence="4 5">UM1</strain>
    </source>
</reference>
<evidence type="ECO:0000313" key="5">
    <source>
        <dbReference type="Proteomes" id="UP000234341"/>
    </source>
</evidence>
<sequence length="123" mass="12924">MIDGLIGGKVYGKSAERQGQGGKAYVTTKVLAPAGDGESLFVNVIAFSDEVRAALLALDDGDSVALSGTLTPKVWTDKNGDTRPALDMVAHAVLTPYHINRKREAVQQQSAPTGAEGLEDRSV</sequence>
<dbReference type="EMBL" id="PJRP01000017">
    <property type="protein sequence ID" value="PLP97486.1"/>
    <property type="molecule type" value="Genomic_DNA"/>
</dbReference>
<evidence type="ECO:0000313" key="4">
    <source>
        <dbReference type="EMBL" id="PLP97486.1"/>
    </source>
</evidence>
<keyword evidence="1 2" id="KW-0238">DNA-binding</keyword>
<dbReference type="InterPro" id="IPR012340">
    <property type="entry name" value="NA-bd_OB-fold"/>
</dbReference>
<evidence type="ECO:0000256" key="3">
    <source>
        <dbReference type="SAM" id="MobiDB-lite"/>
    </source>
</evidence>
<dbReference type="AlphaFoldDB" id="A0A2N5C5I3"/>
<name>A0A2N5C5I3_9BURK</name>
<gene>
    <name evidence="4" type="ORF">CYJ10_27015</name>
</gene>
<comment type="caution">
    <text evidence="4">The sequence shown here is derived from an EMBL/GenBank/DDBJ whole genome shotgun (WGS) entry which is preliminary data.</text>
</comment>
<organism evidence="4 5">
    <name type="scientific">Cupriavidus pauculus</name>
    <dbReference type="NCBI Taxonomy" id="82633"/>
    <lineage>
        <taxon>Bacteria</taxon>
        <taxon>Pseudomonadati</taxon>
        <taxon>Pseudomonadota</taxon>
        <taxon>Betaproteobacteria</taxon>
        <taxon>Burkholderiales</taxon>
        <taxon>Burkholderiaceae</taxon>
        <taxon>Cupriavidus</taxon>
    </lineage>
</organism>
<evidence type="ECO:0000256" key="1">
    <source>
        <dbReference type="ARBA" id="ARBA00023125"/>
    </source>
</evidence>
<dbReference type="GO" id="GO:0003697">
    <property type="term" value="F:single-stranded DNA binding"/>
    <property type="evidence" value="ECO:0007669"/>
    <property type="project" value="InterPro"/>
</dbReference>
<dbReference type="Proteomes" id="UP000234341">
    <property type="component" value="Unassembled WGS sequence"/>
</dbReference>
<proteinExistence type="predicted"/>
<dbReference type="InterPro" id="IPR000424">
    <property type="entry name" value="Primosome_PriB/ssb"/>
</dbReference>
<dbReference type="SUPFAM" id="SSF50249">
    <property type="entry name" value="Nucleic acid-binding proteins"/>
    <property type="match status" value="1"/>
</dbReference>
<protein>
    <submittedName>
        <fullName evidence="4">Single-stranded DNA-binding protein</fullName>
    </submittedName>
</protein>
<dbReference type="RefSeq" id="WP_101684511.1">
    <property type="nucleotide sequence ID" value="NZ_PJRP01000017.1"/>
</dbReference>
<dbReference type="OrthoDB" id="8813484at2"/>
<evidence type="ECO:0000256" key="2">
    <source>
        <dbReference type="PROSITE-ProRule" id="PRU00252"/>
    </source>
</evidence>
<accession>A0A2N5C5I3</accession>
<feature type="region of interest" description="Disordered" evidence="3">
    <location>
        <begin position="101"/>
        <end position="123"/>
    </location>
</feature>